<sequence length="120" mass="13278">MRDLLDYVFGPSASSVGRSPSDDFWYRPVPTPTYSGVDVTEETALTYSTVYACVSKIAKTIATLPVHVYKRLPNGGKEPAPDHPLQRLWQMAPNLEMSAVSAREAFLTNCLLWGNGIMEI</sequence>
<feature type="non-terminal residue" evidence="1">
    <location>
        <position position="120"/>
    </location>
</feature>
<organism evidence="1">
    <name type="scientific">marine sediment metagenome</name>
    <dbReference type="NCBI Taxonomy" id="412755"/>
    <lineage>
        <taxon>unclassified sequences</taxon>
        <taxon>metagenomes</taxon>
        <taxon>ecological metagenomes</taxon>
    </lineage>
</organism>
<accession>A0A0F9PFB3</accession>
<gene>
    <name evidence="1" type="ORF">LCGC14_1222500</name>
</gene>
<dbReference type="EMBL" id="LAZR01006449">
    <property type="protein sequence ID" value="KKM92042.1"/>
    <property type="molecule type" value="Genomic_DNA"/>
</dbReference>
<proteinExistence type="predicted"/>
<comment type="caution">
    <text evidence="1">The sequence shown here is derived from an EMBL/GenBank/DDBJ whole genome shotgun (WGS) entry which is preliminary data.</text>
</comment>
<reference evidence="1" key="1">
    <citation type="journal article" date="2015" name="Nature">
        <title>Complex archaea that bridge the gap between prokaryotes and eukaryotes.</title>
        <authorList>
            <person name="Spang A."/>
            <person name="Saw J.H."/>
            <person name="Jorgensen S.L."/>
            <person name="Zaremba-Niedzwiedzka K."/>
            <person name="Martijn J."/>
            <person name="Lind A.E."/>
            <person name="van Eijk R."/>
            <person name="Schleper C."/>
            <person name="Guy L."/>
            <person name="Ettema T.J."/>
        </authorList>
    </citation>
    <scope>NUCLEOTIDE SEQUENCE</scope>
</reference>
<evidence type="ECO:0000313" key="1">
    <source>
        <dbReference type="EMBL" id="KKM92042.1"/>
    </source>
</evidence>
<dbReference type="Pfam" id="PF04860">
    <property type="entry name" value="Phage_portal"/>
    <property type="match status" value="1"/>
</dbReference>
<protein>
    <recommendedName>
        <fullName evidence="2">Phage portal protein</fullName>
    </recommendedName>
</protein>
<dbReference type="InterPro" id="IPR006944">
    <property type="entry name" value="Phage/GTA_portal"/>
</dbReference>
<name>A0A0F9PFB3_9ZZZZ</name>
<evidence type="ECO:0008006" key="2">
    <source>
        <dbReference type="Google" id="ProtNLM"/>
    </source>
</evidence>
<dbReference type="AlphaFoldDB" id="A0A0F9PFB3"/>